<dbReference type="Pfam" id="PF00072">
    <property type="entry name" value="Response_reg"/>
    <property type="match status" value="1"/>
</dbReference>
<evidence type="ECO:0000256" key="7">
    <source>
        <dbReference type="ARBA" id="ARBA00023163"/>
    </source>
</evidence>
<dbReference type="CDD" id="cd00383">
    <property type="entry name" value="trans_reg_C"/>
    <property type="match status" value="1"/>
</dbReference>
<dbReference type="GO" id="GO:0005829">
    <property type="term" value="C:cytosol"/>
    <property type="evidence" value="ECO:0007669"/>
    <property type="project" value="TreeGrafter"/>
</dbReference>
<dbReference type="OrthoDB" id="9802426at2"/>
<dbReference type="EMBL" id="SOAX01000003">
    <property type="protein sequence ID" value="TDT41456.1"/>
    <property type="molecule type" value="Genomic_DNA"/>
</dbReference>
<name>A0A4R7JUE0_9GAMM</name>
<organism evidence="12 13">
    <name type="scientific">Halospina denitrificans</name>
    <dbReference type="NCBI Taxonomy" id="332522"/>
    <lineage>
        <taxon>Bacteria</taxon>
        <taxon>Pseudomonadati</taxon>
        <taxon>Pseudomonadota</taxon>
        <taxon>Gammaproteobacteria</taxon>
        <taxon>Halospina</taxon>
    </lineage>
</organism>
<dbReference type="Gene3D" id="3.40.50.2300">
    <property type="match status" value="1"/>
</dbReference>
<evidence type="ECO:0000256" key="3">
    <source>
        <dbReference type="ARBA" id="ARBA00022553"/>
    </source>
</evidence>
<protein>
    <submittedName>
        <fullName evidence="12">Winged helix family two component transcriptional regulator</fullName>
    </submittedName>
</protein>
<dbReference type="GO" id="GO:0006355">
    <property type="term" value="P:regulation of DNA-templated transcription"/>
    <property type="evidence" value="ECO:0007669"/>
    <property type="project" value="InterPro"/>
</dbReference>
<dbReference type="RefSeq" id="WP_133735824.1">
    <property type="nucleotide sequence ID" value="NZ_SOAX01000003.1"/>
</dbReference>
<evidence type="ECO:0000256" key="1">
    <source>
        <dbReference type="ARBA" id="ARBA00004496"/>
    </source>
</evidence>
<dbReference type="PANTHER" id="PTHR48111:SF35">
    <property type="entry name" value="TRANSCRIPTIONAL REGULATORY PROTEIN QSEB"/>
    <property type="match status" value="1"/>
</dbReference>
<reference evidence="12 13" key="1">
    <citation type="submission" date="2019-03" db="EMBL/GenBank/DDBJ databases">
        <title>Genomic Encyclopedia of Type Strains, Phase IV (KMG-IV): sequencing the most valuable type-strain genomes for metagenomic binning, comparative biology and taxonomic classification.</title>
        <authorList>
            <person name="Goeker M."/>
        </authorList>
    </citation>
    <scope>NUCLEOTIDE SEQUENCE [LARGE SCALE GENOMIC DNA]</scope>
    <source>
        <strain evidence="12 13">DSM 15505</strain>
    </source>
</reference>
<dbReference type="InterPro" id="IPR036388">
    <property type="entry name" value="WH-like_DNA-bd_sf"/>
</dbReference>
<feature type="DNA-binding region" description="OmpR/PhoB-type" evidence="9">
    <location>
        <begin position="124"/>
        <end position="218"/>
    </location>
</feature>
<dbReference type="PANTHER" id="PTHR48111">
    <property type="entry name" value="REGULATOR OF RPOS"/>
    <property type="match status" value="1"/>
</dbReference>
<dbReference type="AlphaFoldDB" id="A0A4R7JUE0"/>
<dbReference type="InterPro" id="IPR039420">
    <property type="entry name" value="WalR-like"/>
</dbReference>
<evidence type="ECO:0000256" key="5">
    <source>
        <dbReference type="ARBA" id="ARBA00023015"/>
    </source>
</evidence>
<keyword evidence="13" id="KW-1185">Reference proteome</keyword>
<evidence type="ECO:0000256" key="2">
    <source>
        <dbReference type="ARBA" id="ARBA00022490"/>
    </source>
</evidence>
<evidence type="ECO:0000313" key="13">
    <source>
        <dbReference type="Proteomes" id="UP000295830"/>
    </source>
</evidence>
<evidence type="ECO:0000256" key="8">
    <source>
        <dbReference type="PROSITE-ProRule" id="PRU00169"/>
    </source>
</evidence>
<dbReference type="InterPro" id="IPR001867">
    <property type="entry name" value="OmpR/PhoB-type_DNA-bd"/>
</dbReference>
<keyword evidence="3 8" id="KW-0597">Phosphoprotein</keyword>
<keyword evidence="4" id="KW-0902">Two-component regulatory system</keyword>
<keyword evidence="7" id="KW-0804">Transcription</keyword>
<evidence type="ECO:0000256" key="4">
    <source>
        <dbReference type="ARBA" id="ARBA00023012"/>
    </source>
</evidence>
<evidence type="ECO:0000259" key="10">
    <source>
        <dbReference type="PROSITE" id="PS50110"/>
    </source>
</evidence>
<comment type="caution">
    <text evidence="12">The sequence shown here is derived from an EMBL/GenBank/DDBJ whole genome shotgun (WGS) entry which is preliminary data.</text>
</comment>
<accession>A0A4R7JUE0</accession>
<dbReference type="SMART" id="SM00448">
    <property type="entry name" value="REC"/>
    <property type="match status" value="1"/>
</dbReference>
<dbReference type="Proteomes" id="UP000295830">
    <property type="component" value="Unassembled WGS sequence"/>
</dbReference>
<evidence type="ECO:0000259" key="11">
    <source>
        <dbReference type="PROSITE" id="PS51755"/>
    </source>
</evidence>
<dbReference type="SUPFAM" id="SSF46894">
    <property type="entry name" value="C-terminal effector domain of the bipartite response regulators"/>
    <property type="match status" value="1"/>
</dbReference>
<keyword evidence="5" id="KW-0805">Transcription regulation</keyword>
<dbReference type="CDD" id="cd17624">
    <property type="entry name" value="REC_OmpR_PmrA-like"/>
    <property type="match status" value="1"/>
</dbReference>
<evidence type="ECO:0000256" key="9">
    <source>
        <dbReference type="PROSITE-ProRule" id="PRU01091"/>
    </source>
</evidence>
<comment type="subcellular location">
    <subcellularLocation>
        <location evidence="1">Cytoplasm</location>
    </subcellularLocation>
</comment>
<dbReference type="PROSITE" id="PS50110">
    <property type="entry name" value="RESPONSE_REGULATORY"/>
    <property type="match status" value="1"/>
</dbReference>
<keyword evidence="2" id="KW-0963">Cytoplasm</keyword>
<feature type="domain" description="OmpR/PhoB-type" evidence="11">
    <location>
        <begin position="124"/>
        <end position="218"/>
    </location>
</feature>
<feature type="domain" description="Response regulatory" evidence="10">
    <location>
        <begin position="2"/>
        <end position="116"/>
    </location>
</feature>
<gene>
    <name evidence="12" type="ORF">DES49_1547</name>
</gene>
<feature type="modified residue" description="4-aspartylphosphate" evidence="8">
    <location>
        <position position="51"/>
    </location>
</feature>
<dbReference type="PROSITE" id="PS51755">
    <property type="entry name" value="OMPR_PHOB"/>
    <property type="match status" value="1"/>
</dbReference>
<dbReference type="Gene3D" id="6.10.250.690">
    <property type="match status" value="1"/>
</dbReference>
<evidence type="ECO:0000313" key="12">
    <source>
        <dbReference type="EMBL" id="TDT41456.1"/>
    </source>
</evidence>
<dbReference type="SMART" id="SM00862">
    <property type="entry name" value="Trans_reg_C"/>
    <property type="match status" value="1"/>
</dbReference>
<keyword evidence="6 9" id="KW-0238">DNA-binding</keyword>
<dbReference type="InterPro" id="IPR016032">
    <property type="entry name" value="Sig_transdc_resp-reg_C-effctor"/>
</dbReference>
<dbReference type="GO" id="GO:0000976">
    <property type="term" value="F:transcription cis-regulatory region binding"/>
    <property type="evidence" value="ECO:0007669"/>
    <property type="project" value="TreeGrafter"/>
</dbReference>
<dbReference type="GO" id="GO:0032993">
    <property type="term" value="C:protein-DNA complex"/>
    <property type="evidence" value="ECO:0007669"/>
    <property type="project" value="TreeGrafter"/>
</dbReference>
<dbReference type="FunFam" id="3.40.50.2300:FF:000002">
    <property type="entry name" value="DNA-binding response regulator PhoP"/>
    <property type="match status" value="1"/>
</dbReference>
<sequence>MHVLLIEDDELVASGLVSGLEMDAFVVDWVTNARSAENAIATMDTDIVILDLGLPDVDGLELLRQWRARGVTVPILVLTARDAMEDRVTGLESGADDYVLKPFDLDELSARLRALRRRASGQSSPAIDHGGLRFLPAQSEVTLNGVPISLSSKELLLLEKFLRAGNSLLTEEQLKDAIYGMDTEIGSNALNVHIHHLRRKLGRDLIQTVRGMGYRLGPPPGDVAREQQ</sequence>
<dbReference type="InterPro" id="IPR011006">
    <property type="entry name" value="CheY-like_superfamily"/>
</dbReference>
<proteinExistence type="predicted"/>
<dbReference type="InterPro" id="IPR001789">
    <property type="entry name" value="Sig_transdc_resp-reg_receiver"/>
</dbReference>
<evidence type="ECO:0000256" key="6">
    <source>
        <dbReference type="ARBA" id="ARBA00023125"/>
    </source>
</evidence>
<dbReference type="Pfam" id="PF00486">
    <property type="entry name" value="Trans_reg_C"/>
    <property type="match status" value="1"/>
</dbReference>
<dbReference type="GO" id="GO:0000156">
    <property type="term" value="F:phosphorelay response regulator activity"/>
    <property type="evidence" value="ECO:0007669"/>
    <property type="project" value="TreeGrafter"/>
</dbReference>
<dbReference type="SUPFAM" id="SSF52172">
    <property type="entry name" value="CheY-like"/>
    <property type="match status" value="1"/>
</dbReference>
<dbReference type="Gene3D" id="1.10.10.10">
    <property type="entry name" value="Winged helix-like DNA-binding domain superfamily/Winged helix DNA-binding domain"/>
    <property type="match status" value="1"/>
</dbReference>